<dbReference type="Proteomes" id="UP001378592">
    <property type="component" value="Unassembled WGS sequence"/>
</dbReference>
<evidence type="ECO:0000259" key="3">
    <source>
        <dbReference type="SMART" id="SM01218"/>
    </source>
</evidence>
<dbReference type="AlphaFoldDB" id="A0AAN9VH51"/>
<evidence type="ECO:0000313" key="4">
    <source>
        <dbReference type="EMBL" id="KAK7862751.1"/>
    </source>
</evidence>
<dbReference type="InterPro" id="IPR025715">
    <property type="entry name" value="FoP_C"/>
</dbReference>
<dbReference type="EMBL" id="JAZDUA010000261">
    <property type="protein sequence ID" value="KAK7862751.1"/>
    <property type="molecule type" value="Genomic_DNA"/>
</dbReference>
<feature type="domain" description="Chromatin target of PRMT1 protein C-terminal" evidence="3">
    <location>
        <begin position="156"/>
        <end position="241"/>
    </location>
</feature>
<evidence type="ECO:0000256" key="1">
    <source>
        <dbReference type="ARBA" id="ARBA00022884"/>
    </source>
</evidence>
<dbReference type="PANTHER" id="PTHR48426:SF1">
    <property type="entry name" value="CHROMATIN TARGET OF PRMT1 PROTEIN"/>
    <property type="match status" value="1"/>
</dbReference>
<feature type="region of interest" description="Disordered" evidence="2">
    <location>
        <begin position="93"/>
        <end position="210"/>
    </location>
</feature>
<keyword evidence="5" id="KW-1185">Reference proteome</keyword>
<evidence type="ECO:0000256" key="2">
    <source>
        <dbReference type="SAM" id="MobiDB-lite"/>
    </source>
</evidence>
<comment type="caution">
    <text evidence="4">The sequence shown here is derived from an EMBL/GenBank/DDBJ whole genome shotgun (WGS) entry which is preliminary data.</text>
</comment>
<dbReference type="SMART" id="SM01218">
    <property type="entry name" value="FoP_duplication"/>
    <property type="match status" value="1"/>
</dbReference>
<dbReference type="PANTHER" id="PTHR48426">
    <property type="entry name" value="CHROMATIN TARGET OF PRMT1 PROTEIN"/>
    <property type="match status" value="1"/>
</dbReference>
<feature type="compositionally biased region" description="Basic residues" evidence="2">
    <location>
        <begin position="98"/>
        <end position="114"/>
    </location>
</feature>
<feature type="compositionally biased region" description="Polar residues" evidence="2">
    <location>
        <begin position="163"/>
        <end position="174"/>
    </location>
</feature>
<dbReference type="GO" id="GO:0003723">
    <property type="term" value="F:RNA binding"/>
    <property type="evidence" value="ECO:0007669"/>
    <property type="project" value="UniProtKB-KW"/>
</dbReference>
<feature type="compositionally biased region" description="Basic residues" evidence="2">
    <location>
        <begin position="192"/>
        <end position="203"/>
    </location>
</feature>
<proteinExistence type="predicted"/>
<gene>
    <name evidence="4" type="ORF">R5R35_002516</name>
</gene>
<dbReference type="InterPro" id="IPR052656">
    <property type="entry name" value="CTOP_PRMT1"/>
</dbReference>
<organism evidence="4 5">
    <name type="scientific">Gryllus longicercus</name>
    <dbReference type="NCBI Taxonomy" id="2509291"/>
    <lineage>
        <taxon>Eukaryota</taxon>
        <taxon>Metazoa</taxon>
        <taxon>Ecdysozoa</taxon>
        <taxon>Arthropoda</taxon>
        <taxon>Hexapoda</taxon>
        <taxon>Insecta</taxon>
        <taxon>Pterygota</taxon>
        <taxon>Neoptera</taxon>
        <taxon>Polyneoptera</taxon>
        <taxon>Orthoptera</taxon>
        <taxon>Ensifera</taxon>
        <taxon>Gryllidea</taxon>
        <taxon>Grylloidea</taxon>
        <taxon>Gryllidae</taxon>
        <taxon>Gryllinae</taxon>
        <taxon>Gryllus</taxon>
    </lineage>
</organism>
<reference evidence="4 5" key="1">
    <citation type="submission" date="2024-03" db="EMBL/GenBank/DDBJ databases">
        <title>The genome assembly and annotation of the cricket Gryllus longicercus Weissman &amp; Gray.</title>
        <authorList>
            <person name="Szrajer S."/>
            <person name="Gray D."/>
            <person name="Ylla G."/>
        </authorList>
    </citation>
    <scope>NUCLEOTIDE SEQUENCE [LARGE SCALE GENOMIC DNA]</scope>
    <source>
        <strain evidence="4">DAG 2021-001</strain>
        <tissue evidence="4">Whole body minus gut</tissue>
    </source>
</reference>
<keyword evidence="1" id="KW-0694">RNA-binding</keyword>
<dbReference type="Pfam" id="PF13865">
    <property type="entry name" value="FoP_duplication"/>
    <property type="match status" value="1"/>
</dbReference>
<sequence>MSFKKIVLKSTTVMSLNERFTYLRGNYDHGIHAIRESNALQQQASAKNRRLAQQMERRPAVMAALKLKKWSLRQRLGQPVVSNVKERLTLPAQGGSHIRGRGRGPGRGSLRGRGRSMSLNLGDGTSTRFRRGQGRAFQSSSRRPFKRGVSTSRGLRGARFTRGGNTSQRGTTTLRGFSSSFRRGGRSGGVRGRGRRGGARGRQQKLPSKEELDLQLDQYMANTKSHLDKELDSYMNQTPSENWD</sequence>
<protein>
    <recommendedName>
        <fullName evidence="3">Chromatin target of PRMT1 protein C-terminal domain-containing protein</fullName>
    </recommendedName>
</protein>
<accession>A0AAN9VH51</accession>
<evidence type="ECO:0000313" key="5">
    <source>
        <dbReference type="Proteomes" id="UP001378592"/>
    </source>
</evidence>
<name>A0AAN9VH51_9ORTH</name>